<protein>
    <submittedName>
        <fullName evidence="6">TetR family transcriptional regulator</fullName>
    </submittedName>
</protein>
<dbReference type="GO" id="GO:0003677">
    <property type="term" value="F:DNA binding"/>
    <property type="evidence" value="ECO:0007669"/>
    <property type="project" value="UniProtKB-UniRule"/>
</dbReference>
<dbReference type="Proteomes" id="UP000078356">
    <property type="component" value="Unassembled WGS sequence"/>
</dbReference>
<feature type="DNA-binding region" description="H-T-H motif" evidence="4">
    <location>
        <begin position="38"/>
        <end position="57"/>
    </location>
</feature>
<sequence length="199" mass="21177">MSATNKSGTRGRPRCFDPDAAVAQAQRLFHERGYDGVSVADLTQAFGIKPPSFYAAFGSKVELYGKVLERYVANGALLLRQILETDQPLAVALTQVLEAAARNYAADPQAAGCLVLEGTHSDDLQARAAADGYHQAAQALIHAHIATRRPQQARELTDFVVTTMAGLSASARHGQSLERLLASARLAGLALNQALLANP</sequence>
<dbReference type="PANTHER" id="PTHR47506:SF1">
    <property type="entry name" value="HTH-TYPE TRANSCRIPTIONAL REGULATOR YJDC"/>
    <property type="match status" value="1"/>
</dbReference>
<dbReference type="OrthoDB" id="270177at2"/>
<dbReference type="Gene3D" id="1.10.357.10">
    <property type="entry name" value="Tetracycline Repressor, domain 2"/>
    <property type="match status" value="1"/>
</dbReference>
<evidence type="ECO:0000313" key="6">
    <source>
        <dbReference type="EMBL" id="OAN30381.1"/>
    </source>
</evidence>
<evidence type="ECO:0000256" key="1">
    <source>
        <dbReference type="ARBA" id="ARBA00023015"/>
    </source>
</evidence>
<accession>A0A178LIJ9</accession>
<evidence type="ECO:0000256" key="3">
    <source>
        <dbReference type="ARBA" id="ARBA00023163"/>
    </source>
</evidence>
<dbReference type="Gene3D" id="1.10.10.60">
    <property type="entry name" value="Homeodomain-like"/>
    <property type="match status" value="1"/>
</dbReference>
<dbReference type="PANTHER" id="PTHR47506">
    <property type="entry name" value="TRANSCRIPTIONAL REGULATORY PROTEIN"/>
    <property type="match status" value="1"/>
</dbReference>
<dbReference type="PROSITE" id="PS50977">
    <property type="entry name" value="HTH_TETR_2"/>
    <property type="match status" value="1"/>
</dbReference>
<dbReference type="SUPFAM" id="SSF48498">
    <property type="entry name" value="Tetracyclin repressor-like, C-terminal domain"/>
    <property type="match status" value="1"/>
</dbReference>
<dbReference type="AlphaFoldDB" id="A0A178LIJ9"/>
<evidence type="ECO:0000259" key="5">
    <source>
        <dbReference type="PROSITE" id="PS50977"/>
    </source>
</evidence>
<gene>
    <name evidence="6" type="ORF">A4V15_16375</name>
</gene>
<evidence type="ECO:0000256" key="4">
    <source>
        <dbReference type="PROSITE-ProRule" id="PRU00335"/>
    </source>
</evidence>
<dbReference type="InterPro" id="IPR001647">
    <property type="entry name" value="HTH_TetR"/>
</dbReference>
<keyword evidence="2 4" id="KW-0238">DNA-binding</keyword>
<reference evidence="6 7" key="1">
    <citation type="submission" date="2016-04" db="EMBL/GenBank/DDBJ databases">
        <title>Draft Genome Sequences of Staphylococcus capitis Strain H36, S. capitis Strain H65, S. cohnii Strain H62, S. hominis Strain H69, Mycobacterium iranicum Strain H39, Plantibacter sp. Strain H53, Pseudomonas oryzihabitans Strain H72, and Microbacterium sp. Strain H83, isolated from residential settings.</title>
        <authorList>
            <person name="Lymperopoulou D."/>
            <person name="Adams R.I."/>
            <person name="Lindow S."/>
            <person name="Coil D.A."/>
            <person name="Jospin G."/>
            <person name="Eisen J.A."/>
        </authorList>
    </citation>
    <scope>NUCLEOTIDE SEQUENCE [LARGE SCALE GENOMIC DNA]</scope>
    <source>
        <strain evidence="6 7">H72</strain>
    </source>
</reference>
<keyword evidence="1" id="KW-0805">Transcription regulation</keyword>
<dbReference type="InterPro" id="IPR036271">
    <property type="entry name" value="Tet_transcr_reg_TetR-rel_C_sf"/>
</dbReference>
<dbReference type="InterPro" id="IPR009057">
    <property type="entry name" value="Homeodomain-like_sf"/>
</dbReference>
<evidence type="ECO:0000313" key="7">
    <source>
        <dbReference type="Proteomes" id="UP000078356"/>
    </source>
</evidence>
<dbReference type="SUPFAM" id="SSF46689">
    <property type="entry name" value="Homeodomain-like"/>
    <property type="match status" value="1"/>
</dbReference>
<comment type="caution">
    <text evidence="6">The sequence shown here is derived from an EMBL/GenBank/DDBJ whole genome shotgun (WGS) entry which is preliminary data.</text>
</comment>
<feature type="domain" description="HTH tetR-type" evidence="5">
    <location>
        <begin position="15"/>
        <end position="75"/>
    </location>
</feature>
<dbReference type="EMBL" id="LWCR01000010">
    <property type="protein sequence ID" value="OAN30381.1"/>
    <property type="molecule type" value="Genomic_DNA"/>
</dbReference>
<organism evidence="6 7">
    <name type="scientific">Pseudomonas oryzihabitans</name>
    <dbReference type="NCBI Taxonomy" id="47885"/>
    <lineage>
        <taxon>Bacteria</taxon>
        <taxon>Pseudomonadati</taxon>
        <taxon>Pseudomonadota</taxon>
        <taxon>Gammaproteobacteria</taxon>
        <taxon>Pseudomonadales</taxon>
        <taxon>Pseudomonadaceae</taxon>
        <taxon>Pseudomonas</taxon>
    </lineage>
</organism>
<proteinExistence type="predicted"/>
<dbReference type="Pfam" id="PF00440">
    <property type="entry name" value="TetR_N"/>
    <property type="match status" value="1"/>
</dbReference>
<keyword evidence="3" id="KW-0804">Transcription</keyword>
<dbReference type="RefSeq" id="WP_064307558.1">
    <property type="nucleotide sequence ID" value="NZ_LWCR01000010.1"/>
</dbReference>
<evidence type="ECO:0000256" key="2">
    <source>
        <dbReference type="ARBA" id="ARBA00023125"/>
    </source>
</evidence>
<name>A0A178LIJ9_9PSED</name>